<evidence type="ECO:0000256" key="1">
    <source>
        <dbReference type="SAM" id="Phobius"/>
    </source>
</evidence>
<reference evidence="2" key="2">
    <citation type="submission" date="2016-07" db="EMBL/GenBank/DDBJ databases">
        <authorList>
            <person name="Kauffman K."/>
            <person name="Arevalo P."/>
            <person name="Polz M.F."/>
        </authorList>
    </citation>
    <scope>NUCLEOTIDE SEQUENCE</scope>
    <source>
        <strain evidence="2">10N.261.52.F7</strain>
    </source>
</reference>
<keyword evidence="1" id="KW-0812">Transmembrane</keyword>
<keyword evidence="1" id="KW-0472">Membrane</keyword>
<comment type="caution">
    <text evidence="2">The sequence shown here is derived from an EMBL/GenBank/DDBJ whole genome shotgun (WGS) entry which is preliminary data.</text>
</comment>
<sequence>MYEVIFNIKYEGFWSLLFILPGILFMCIAIGVIKNQDKVIEYNGRKAGKKQSTLRFKVKMGVFLSFSILWTGLAGYGVGSQLYSLLSDYSAGKYSIVEGQVEKLYYNGKYESFSINGVSFRYSESSVTPGFNNTNGPIREGLDLRISYIKNTILKIEVLEAL</sequence>
<reference evidence="2" key="3">
    <citation type="journal article" date="2018" name="Nature">
        <title>A major lineage of non-tailed dsDNA viruses as unrecognized killers of marine bacteria.</title>
        <authorList>
            <person name="Kauffman K.M."/>
            <person name="Hussain F.A."/>
            <person name="Yang J."/>
            <person name="Arevalo P."/>
            <person name="Brown J.M."/>
            <person name="Chang W.K."/>
            <person name="VanInsberghe D."/>
            <person name="Elsherbini J."/>
            <person name="Sharma R.S."/>
            <person name="Cutler M.B."/>
            <person name="Kelly L."/>
            <person name="Polz M.F."/>
        </authorList>
    </citation>
    <scope>NUCLEOTIDE SEQUENCE</scope>
    <source>
        <strain evidence="2">10N.261.52.F7</strain>
    </source>
</reference>
<feature type="transmembrane region" description="Helical" evidence="1">
    <location>
        <begin position="12"/>
        <end position="33"/>
    </location>
</feature>
<organism evidence="2">
    <name type="scientific">Vibrio lentus</name>
    <dbReference type="NCBI Taxonomy" id="136468"/>
    <lineage>
        <taxon>Bacteria</taxon>
        <taxon>Pseudomonadati</taxon>
        <taxon>Pseudomonadota</taxon>
        <taxon>Gammaproteobacteria</taxon>
        <taxon>Vibrionales</taxon>
        <taxon>Vibrionaceae</taxon>
        <taxon>Vibrio</taxon>
    </lineage>
</organism>
<feature type="transmembrane region" description="Helical" evidence="1">
    <location>
        <begin position="54"/>
        <end position="78"/>
    </location>
</feature>
<reference key="1">
    <citation type="submission" date="2016-07" db="EMBL/GenBank/DDBJ databases">
        <title>Nontailed viruses are major unrecognized killers of bacteria in the ocean.</title>
        <authorList>
            <person name="Kauffman K."/>
            <person name="Hussain F."/>
            <person name="Yang J."/>
            <person name="Arevalo P."/>
            <person name="Brown J."/>
            <person name="Cutler M."/>
            <person name="Kelly L."/>
            <person name="Polz M.F."/>
        </authorList>
    </citation>
    <scope>NUCLEOTIDE SEQUENCE [LARGE SCALE GENOMIC DNA]</scope>
    <source>
        <strain>10N.261.52.F7</strain>
    </source>
</reference>
<dbReference type="AlphaFoldDB" id="A0AB36XU85"/>
<evidence type="ECO:0000313" key="2">
    <source>
        <dbReference type="EMBL" id="PMK50547.1"/>
    </source>
</evidence>
<protein>
    <submittedName>
        <fullName evidence="2">Uncharacterized protein</fullName>
    </submittedName>
</protein>
<dbReference type="EMBL" id="MCXM01000001">
    <property type="protein sequence ID" value="PMK50547.1"/>
    <property type="molecule type" value="Genomic_DNA"/>
</dbReference>
<keyword evidence="1" id="KW-1133">Transmembrane helix</keyword>
<gene>
    <name evidence="2" type="ORF">BCT99_03765</name>
</gene>
<name>A0AB36XU85_9VIBR</name>
<proteinExistence type="predicted"/>
<accession>A0AB36XU85</accession>